<feature type="signal peptide" evidence="1">
    <location>
        <begin position="1"/>
        <end position="21"/>
    </location>
</feature>
<evidence type="ECO:0000313" key="2">
    <source>
        <dbReference type="EMBL" id="MCW3161644.1"/>
    </source>
</evidence>
<comment type="caution">
    <text evidence="2">The sequence shown here is derived from an EMBL/GenBank/DDBJ whole genome shotgun (WGS) entry which is preliminary data.</text>
</comment>
<dbReference type="RefSeq" id="WP_264743587.1">
    <property type="nucleotide sequence ID" value="NZ_JAPDHV010000004.1"/>
</dbReference>
<protein>
    <submittedName>
        <fullName evidence="2">Uncharacterized protein</fullName>
    </submittedName>
</protein>
<organism evidence="2 3">
    <name type="scientific">Chryseobacterium oryctis</name>
    <dbReference type="NCBI Taxonomy" id="2952618"/>
    <lineage>
        <taxon>Bacteria</taxon>
        <taxon>Pseudomonadati</taxon>
        <taxon>Bacteroidota</taxon>
        <taxon>Flavobacteriia</taxon>
        <taxon>Flavobacteriales</taxon>
        <taxon>Weeksellaceae</taxon>
        <taxon>Chryseobacterium group</taxon>
        <taxon>Chryseobacterium</taxon>
    </lineage>
</organism>
<evidence type="ECO:0000313" key="3">
    <source>
        <dbReference type="Proteomes" id="UP001163719"/>
    </source>
</evidence>
<dbReference type="Proteomes" id="UP001163719">
    <property type="component" value="Unassembled WGS sequence"/>
</dbReference>
<proteinExistence type="predicted"/>
<gene>
    <name evidence="2" type="ORF">OH806_10255</name>
</gene>
<accession>A0ABT3HPH2</accession>
<keyword evidence="1" id="KW-0732">Signal</keyword>
<sequence>MKSYKKLLLAGLGFIPLLLSSWGSTSDKEINFIVLNSDGDFFNDAIGTYVVTKTIGPQNHSKKLVNVEAITEKL</sequence>
<evidence type="ECO:0000256" key="1">
    <source>
        <dbReference type="SAM" id="SignalP"/>
    </source>
</evidence>
<keyword evidence="3" id="KW-1185">Reference proteome</keyword>
<feature type="chain" id="PRO_5045170784" evidence="1">
    <location>
        <begin position="22"/>
        <end position="74"/>
    </location>
</feature>
<name>A0ABT3HPH2_9FLAO</name>
<dbReference type="EMBL" id="JAPDHV010000004">
    <property type="protein sequence ID" value="MCW3161644.1"/>
    <property type="molecule type" value="Genomic_DNA"/>
</dbReference>
<reference evidence="2" key="1">
    <citation type="submission" date="2022-10" db="EMBL/GenBank/DDBJ databases">
        <title>Chryseobacterium babae sp. nov. isolated from the gut of the beetle Oryctes rhinoceros, and Chryseobacterium kimseyorum sp. nov., isolated from a stick insect rearing cage.</title>
        <authorList>
            <person name="Shelomi M."/>
            <person name="Han C.-J."/>
            <person name="Chen W.-M."/>
            <person name="Chen H.-K."/>
            <person name="Liaw S.-J."/>
            <person name="Muhle E."/>
            <person name="Clermont D."/>
        </authorList>
    </citation>
    <scope>NUCLEOTIDE SEQUENCE</scope>
    <source>
        <strain evidence="2">WLa1L2M3</strain>
    </source>
</reference>